<evidence type="ECO:0000259" key="4">
    <source>
        <dbReference type="Pfam" id="PF25954"/>
    </source>
</evidence>
<dbReference type="GO" id="GO:0015679">
    <property type="term" value="P:plasma membrane copper ion transport"/>
    <property type="evidence" value="ECO:0007669"/>
    <property type="project" value="TreeGrafter"/>
</dbReference>
<feature type="domain" description="CusB-like beta-barrel" evidence="4">
    <location>
        <begin position="238"/>
        <end position="312"/>
    </location>
</feature>
<dbReference type="RefSeq" id="WP_182162547.1">
    <property type="nucleotide sequence ID" value="NZ_JACEZT010000006.1"/>
</dbReference>
<evidence type="ECO:0000313" key="6">
    <source>
        <dbReference type="EMBL" id="MBA5637703.1"/>
    </source>
</evidence>
<dbReference type="GO" id="GO:0060003">
    <property type="term" value="P:copper ion export"/>
    <property type="evidence" value="ECO:0007669"/>
    <property type="project" value="TreeGrafter"/>
</dbReference>
<evidence type="ECO:0000256" key="1">
    <source>
        <dbReference type="ARBA" id="ARBA00009477"/>
    </source>
</evidence>
<feature type="domain" description="CzcB-like barrel-sandwich hybrid" evidence="5">
    <location>
        <begin position="91"/>
        <end position="233"/>
    </location>
</feature>
<evidence type="ECO:0000256" key="2">
    <source>
        <dbReference type="ARBA" id="ARBA00022448"/>
    </source>
</evidence>
<comment type="similarity">
    <text evidence="1">Belongs to the membrane fusion protein (MFP) (TC 8.A.1) family.</text>
</comment>
<dbReference type="GO" id="GO:0016020">
    <property type="term" value="C:membrane"/>
    <property type="evidence" value="ECO:0007669"/>
    <property type="project" value="InterPro"/>
</dbReference>
<evidence type="ECO:0000313" key="7">
    <source>
        <dbReference type="Proteomes" id="UP000534388"/>
    </source>
</evidence>
<feature type="chain" id="PRO_5031109882" evidence="3">
    <location>
        <begin position="30"/>
        <end position="390"/>
    </location>
</feature>
<organism evidence="6 7">
    <name type="scientific">Rugamonas brunnea</name>
    <dbReference type="NCBI Taxonomy" id="2758569"/>
    <lineage>
        <taxon>Bacteria</taxon>
        <taxon>Pseudomonadati</taxon>
        <taxon>Pseudomonadota</taxon>
        <taxon>Betaproteobacteria</taxon>
        <taxon>Burkholderiales</taxon>
        <taxon>Oxalobacteraceae</taxon>
        <taxon>Telluria group</taxon>
        <taxon>Rugamonas</taxon>
    </lineage>
</organism>
<dbReference type="Gene3D" id="1.10.287.470">
    <property type="entry name" value="Helix hairpin bin"/>
    <property type="match status" value="1"/>
</dbReference>
<dbReference type="Gene3D" id="2.40.50.100">
    <property type="match status" value="1"/>
</dbReference>
<dbReference type="InterPro" id="IPR058647">
    <property type="entry name" value="BSH_CzcB-like"/>
</dbReference>
<dbReference type="GO" id="GO:0030313">
    <property type="term" value="C:cell envelope"/>
    <property type="evidence" value="ECO:0007669"/>
    <property type="project" value="TreeGrafter"/>
</dbReference>
<dbReference type="Gene3D" id="2.40.30.170">
    <property type="match status" value="1"/>
</dbReference>
<protein>
    <submittedName>
        <fullName evidence="6">Efflux RND transporter periplasmic adaptor subunit</fullName>
    </submittedName>
</protein>
<keyword evidence="3" id="KW-0732">Signal</keyword>
<dbReference type="EMBL" id="JACEZT010000006">
    <property type="protein sequence ID" value="MBA5637703.1"/>
    <property type="molecule type" value="Genomic_DNA"/>
</dbReference>
<dbReference type="InterPro" id="IPR058792">
    <property type="entry name" value="Beta-barrel_RND_2"/>
</dbReference>
<dbReference type="GO" id="GO:0022857">
    <property type="term" value="F:transmembrane transporter activity"/>
    <property type="evidence" value="ECO:0007669"/>
    <property type="project" value="InterPro"/>
</dbReference>
<dbReference type="Gene3D" id="2.40.420.20">
    <property type="match status" value="1"/>
</dbReference>
<evidence type="ECO:0000259" key="5">
    <source>
        <dbReference type="Pfam" id="PF25973"/>
    </source>
</evidence>
<dbReference type="InterPro" id="IPR006143">
    <property type="entry name" value="RND_pump_MFP"/>
</dbReference>
<evidence type="ECO:0000256" key="3">
    <source>
        <dbReference type="SAM" id="SignalP"/>
    </source>
</evidence>
<feature type="signal peptide" evidence="3">
    <location>
        <begin position="1"/>
        <end position="29"/>
    </location>
</feature>
<dbReference type="Proteomes" id="UP000534388">
    <property type="component" value="Unassembled WGS sequence"/>
</dbReference>
<name>A0A7W2ESA2_9BURK</name>
<gene>
    <name evidence="6" type="ORF">H3H37_11615</name>
</gene>
<proteinExistence type="inferred from homology"/>
<keyword evidence="7" id="KW-1185">Reference proteome</keyword>
<accession>A0A7W2ESA2</accession>
<sequence>MSTQVSFKRAATVVAVLAALAASIHFVHASQAPHANGAAAVAAAAPKAVPDSITFDANAPQWSSLKVSALASGALPVAEPVNGRITYDENRTARVSSPIAGRVTALRAEPGDSVHRGAVLATLDAPDLATAQADWRKAQADEGRKRMAYERAQALYGGEVLARKDYESAQADLAQASAETRRAAQRLSNLNAGPRDDGSFGLRAPIDGVVAERQLNPGQEVRPDLPNPLFVVTDLRHLWLVVDVPERGAGAIAAGQDVALETDAYPGVQFPAKVERVGQTLDPVTHRIQVRCAVDNADLRLKPEMFARVSFLARDGAHKAVQLPNSSLFVEGRYEYVYVEVHPGTFQKRRVGIALRGHDTSYADAGLTGGERVVTEGAFLLNAEVAAHAQ</sequence>
<reference evidence="6 7" key="1">
    <citation type="submission" date="2020-07" db="EMBL/GenBank/DDBJ databases">
        <title>Novel species isolated from subtropical streams in China.</title>
        <authorList>
            <person name="Lu H."/>
        </authorList>
    </citation>
    <scope>NUCLEOTIDE SEQUENCE [LARGE SCALE GENOMIC DNA]</scope>
    <source>
        <strain evidence="6 7">LX20W</strain>
    </source>
</reference>
<dbReference type="Pfam" id="PF25973">
    <property type="entry name" value="BSH_CzcB"/>
    <property type="match status" value="1"/>
</dbReference>
<dbReference type="PANTHER" id="PTHR30097">
    <property type="entry name" value="CATION EFFLUX SYSTEM PROTEIN CUSB"/>
    <property type="match status" value="1"/>
</dbReference>
<dbReference type="AlphaFoldDB" id="A0A7W2ESA2"/>
<dbReference type="InterPro" id="IPR051909">
    <property type="entry name" value="MFP_Cation_Efflux"/>
</dbReference>
<comment type="caution">
    <text evidence="6">The sequence shown here is derived from an EMBL/GenBank/DDBJ whole genome shotgun (WGS) entry which is preliminary data.</text>
</comment>
<keyword evidence="2" id="KW-0813">Transport</keyword>
<dbReference type="FunFam" id="2.40.30.170:FF:000010">
    <property type="entry name" value="Efflux RND transporter periplasmic adaptor subunit"/>
    <property type="match status" value="1"/>
</dbReference>
<dbReference type="NCBIfam" id="TIGR01730">
    <property type="entry name" value="RND_mfp"/>
    <property type="match status" value="1"/>
</dbReference>
<dbReference type="Pfam" id="PF25954">
    <property type="entry name" value="Beta-barrel_RND_2"/>
    <property type="match status" value="1"/>
</dbReference>
<dbReference type="PANTHER" id="PTHR30097:SF4">
    <property type="entry name" value="SLR6042 PROTEIN"/>
    <property type="match status" value="1"/>
</dbReference>
<dbReference type="SUPFAM" id="SSF111369">
    <property type="entry name" value="HlyD-like secretion proteins"/>
    <property type="match status" value="1"/>
</dbReference>